<comment type="subcellular location">
    <subcellularLocation>
        <location evidence="1">Endoplasmic reticulum membrane</location>
        <topology evidence="1">Multi-pass membrane protein</topology>
    </subcellularLocation>
</comment>
<feature type="transmembrane region" description="Helical" evidence="10">
    <location>
        <begin position="626"/>
        <end position="647"/>
    </location>
</feature>
<dbReference type="KEGG" id="dci:103521717"/>
<evidence type="ECO:0000256" key="1">
    <source>
        <dbReference type="ARBA" id="ARBA00004477"/>
    </source>
</evidence>
<dbReference type="AlphaFoldDB" id="A0A1S3DPL2"/>
<evidence type="ECO:0000256" key="9">
    <source>
        <dbReference type="ARBA" id="ARBA00023136"/>
    </source>
</evidence>
<evidence type="ECO:0000256" key="7">
    <source>
        <dbReference type="ARBA" id="ARBA00022824"/>
    </source>
</evidence>
<name>A0A1S3DPL2_DIACI</name>
<evidence type="ECO:0000256" key="5">
    <source>
        <dbReference type="ARBA" id="ARBA00022679"/>
    </source>
</evidence>
<feature type="transmembrane region" description="Helical" evidence="10">
    <location>
        <begin position="699"/>
        <end position="720"/>
    </location>
</feature>
<comment type="pathway">
    <text evidence="2">Glycolipid biosynthesis; glycosylphosphatidylinositol-anchor biosynthesis.</text>
</comment>
<sequence length="776" mass="88326">MSCKIGSQFPHCNNAKAEIFDDGLNLPVGDLFRKHVDKMVFVVIDGLRYDFVSPQNMKYTWSKIKENECLVKLEVSSPTVTMPRLKSLMTGSISKYIDVILNFGATQISSDSLIHQMNQKNLRTIFYGDDTWLKLFPPESFVRYEGTSSFYVSDYTEVDNNVTRNVLLELKHPGSWDVMILHYLGLDHIGHMENSFSPLIQIKLEEMDSIMELIHKSLIENKINSGEDFILVVTGDHGMRDMGGHGGSTKPETLVPFLTLGTNCKLDKNREMKTSDTKHLETQKRISLNDKVNKMNIEHENTASQVDVTPTLAVLLGLPIPSCNTGKLIPKLLQNLTLSELLYAYYYNTKQISDSYFNSTDQIINANQIFSHHYSLLQNTFPSEDQVVSTISHYSELLTSISANIIRSSTHVDTYMVFIALVISVLGTLITIIEPNITFCKLSVFCLTCLTMLVNTFFNSSIILNIFISYLLSIQVETVYQTIQINIKTFRTKKQTLDSNKEKQSSTNCPNIEFKGINDVYLENNSSIEENPFSTQMKLLLVFLTGMTILCCLSTSYIENEHNVWMYVLNTFLFYILLNTKHKSKQSAILAMLILHRLLRSINVKWLDEEADVSCTLSYWFQLNNLMYLTVFSSLSLISVYLVCLIIEHNACDKLCESSMVHIVSSPIHNHWNRLSTLIITTNIMSSFLYKTFPFTSEYTLVVSISSLVLYVAFTLLRLYNSSQTSIKSLVVFTILLSVLLFKPYNIPLISSLCISSYLISNVLFRDNSFACIVLH</sequence>
<evidence type="ECO:0000256" key="6">
    <source>
        <dbReference type="ARBA" id="ARBA00022692"/>
    </source>
</evidence>
<dbReference type="SUPFAM" id="SSF53649">
    <property type="entry name" value="Alkaline phosphatase-like"/>
    <property type="match status" value="1"/>
</dbReference>
<evidence type="ECO:0000256" key="3">
    <source>
        <dbReference type="ARBA" id="ARBA00005315"/>
    </source>
</evidence>
<dbReference type="Proteomes" id="UP000079169">
    <property type="component" value="Unplaced"/>
</dbReference>
<keyword evidence="11" id="KW-1185">Reference proteome</keyword>
<dbReference type="Pfam" id="PF01663">
    <property type="entry name" value="Phosphodiest"/>
    <property type="match status" value="1"/>
</dbReference>
<dbReference type="UniPathway" id="UPA00196"/>
<dbReference type="GO" id="GO:0005789">
    <property type="term" value="C:endoplasmic reticulum membrane"/>
    <property type="evidence" value="ECO:0007669"/>
    <property type="project" value="UniProtKB-SubCell"/>
</dbReference>
<dbReference type="InterPro" id="IPR017850">
    <property type="entry name" value="Alkaline_phosphatase_core_sf"/>
</dbReference>
<feature type="transmembrane region" description="Helical" evidence="10">
    <location>
        <begin position="414"/>
        <end position="432"/>
    </location>
</feature>
<evidence type="ECO:0000256" key="8">
    <source>
        <dbReference type="ARBA" id="ARBA00022989"/>
    </source>
</evidence>
<dbReference type="InterPro" id="IPR002591">
    <property type="entry name" value="Phosphodiest/P_Trfase"/>
</dbReference>
<dbReference type="GO" id="GO:0051267">
    <property type="term" value="F:CP2 mannose-ethanolamine phosphotransferase activity"/>
    <property type="evidence" value="ECO:0007669"/>
    <property type="project" value="TreeGrafter"/>
</dbReference>
<dbReference type="Gene3D" id="3.40.720.10">
    <property type="entry name" value="Alkaline Phosphatase, subunit A"/>
    <property type="match status" value="1"/>
</dbReference>
<dbReference type="PANTHER" id="PTHR23072:SF0">
    <property type="entry name" value="GPI ETHANOLAMINE PHOSPHATE TRANSFERASE 2"/>
    <property type="match status" value="1"/>
</dbReference>
<dbReference type="InterPro" id="IPR037674">
    <property type="entry name" value="PIG-G_N"/>
</dbReference>
<keyword evidence="9 10" id="KW-0472">Membrane</keyword>
<evidence type="ECO:0000313" key="12">
    <source>
        <dbReference type="RefSeq" id="XP_008485047.2"/>
    </source>
</evidence>
<feature type="transmembrane region" description="Helical" evidence="10">
    <location>
        <begin position="564"/>
        <end position="580"/>
    </location>
</feature>
<feature type="transmembrane region" description="Helical" evidence="10">
    <location>
        <begin position="727"/>
        <end position="745"/>
    </location>
</feature>
<evidence type="ECO:0000256" key="2">
    <source>
        <dbReference type="ARBA" id="ARBA00004687"/>
    </source>
</evidence>
<organism evidence="11 12">
    <name type="scientific">Diaphorina citri</name>
    <name type="common">Asian citrus psyllid</name>
    <dbReference type="NCBI Taxonomy" id="121845"/>
    <lineage>
        <taxon>Eukaryota</taxon>
        <taxon>Metazoa</taxon>
        <taxon>Ecdysozoa</taxon>
        <taxon>Arthropoda</taxon>
        <taxon>Hexapoda</taxon>
        <taxon>Insecta</taxon>
        <taxon>Pterygota</taxon>
        <taxon>Neoptera</taxon>
        <taxon>Paraneoptera</taxon>
        <taxon>Hemiptera</taxon>
        <taxon>Sternorrhyncha</taxon>
        <taxon>Psylloidea</taxon>
        <taxon>Psyllidae</taxon>
        <taxon>Diaphorininae</taxon>
        <taxon>Diaphorina</taxon>
    </lineage>
</organism>
<proteinExistence type="inferred from homology"/>
<gene>
    <name evidence="12" type="primary">LOC103521717</name>
</gene>
<keyword evidence="5 12" id="KW-0808">Transferase</keyword>
<protein>
    <submittedName>
        <fullName evidence="12">GPI ethanolamine phosphate transferase 2</fullName>
    </submittedName>
</protein>
<reference evidence="12" key="1">
    <citation type="submission" date="2025-08" db="UniProtKB">
        <authorList>
            <consortium name="RefSeq"/>
        </authorList>
    </citation>
    <scope>IDENTIFICATION</scope>
</reference>
<accession>A0A1S3DPL2</accession>
<feature type="transmembrane region" description="Helical" evidence="10">
    <location>
        <begin position="539"/>
        <end position="558"/>
    </location>
</feature>
<dbReference type="RefSeq" id="XP_008485047.2">
    <property type="nucleotide sequence ID" value="XM_008486825.2"/>
</dbReference>
<evidence type="ECO:0000313" key="11">
    <source>
        <dbReference type="Proteomes" id="UP000079169"/>
    </source>
</evidence>
<dbReference type="PaxDb" id="121845-A0A1S3DPL2"/>
<keyword evidence="4" id="KW-0337">GPI-anchor biosynthesis</keyword>
<comment type="similarity">
    <text evidence="3">Belongs to the PIGG/PIGN/PIGO family. PIGG subfamily.</text>
</comment>
<dbReference type="CDD" id="cd16024">
    <property type="entry name" value="GPI_EPT_2"/>
    <property type="match status" value="1"/>
</dbReference>
<keyword evidence="6 10" id="KW-0812">Transmembrane</keyword>
<evidence type="ECO:0000256" key="4">
    <source>
        <dbReference type="ARBA" id="ARBA00022502"/>
    </source>
</evidence>
<feature type="non-terminal residue" evidence="12">
    <location>
        <position position="776"/>
    </location>
</feature>
<keyword evidence="7" id="KW-0256">Endoplasmic reticulum</keyword>
<dbReference type="GO" id="GO:0006506">
    <property type="term" value="P:GPI anchor biosynthetic process"/>
    <property type="evidence" value="ECO:0007669"/>
    <property type="project" value="UniProtKB-UniPathway"/>
</dbReference>
<keyword evidence="8 10" id="KW-1133">Transmembrane helix</keyword>
<dbReference type="GeneID" id="103521717"/>
<dbReference type="InterPro" id="IPR039527">
    <property type="entry name" value="PIGG/GPI7"/>
</dbReference>
<dbReference type="PANTHER" id="PTHR23072">
    <property type="entry name" value="PHOSPHATIDYLINOSITOL GLYCAN-RELATED"/>
    <property type="match status" value="1"/>
</dbReference>
<dbReference type="STRING" id="121845.A0A1S3DPL2"/>
<evidence type="ECO:0000256" key="10">
    <source>
        <dbReference type="SAM" id="Phobius"/>
    </source>
</evidence>